<dbReference type="PANTHER" id="PTHR32208:SF96">
    <property type="entry name" value="GLYOXAL OXIDASE"/>
    <property type="match status" value="1"/>
</dbReference>
<feature type="compositionally biased region" description="Polar residues" evidence="1">
    <location>
        <begin position="1"/>
        <end position="12"/>
    </location>
</feature>
<dbReference type="SUPFAM" id="SSF81296">
    <property type="entry name" value="E set domains"/>
    <property type="match status" value="1"/>
</dbReference>
<comment type="caution">
    <text evidence="3">The sequence shown here is derived from an EMBL/GenBank/DDBJ whole genome shotgun (WGS) entry which is preliminary data.</text>
</comment>
<gene>
    <name evidence="3" type="ORF">WG66_17488</name>
</gene>
<name>A0A0W0F102_MONRR</name>
<evidence type="ECO:0000259" key="2">
    <source>
        <dbReference type="Pfam" id="PF09118"/>
    </source>
</evidence>
<protein>
    <recommendedName>
        <fullName evidence="2">Galactose oxidase-like Early set domain-containing protein</fullName>
    </recommendedName>
</protein>
<organism evidence="3 4">
    <name type="scientific">Moniliophthora roreri</name>
    <name type="common">Frosty pod rot fungus</name>
    <name type="synonym">Monilia roreri</name>
    <dbReference type="NCBI Taxonomy" id="221103"/>
    <lineage>
        <taxon>Eukaryota</taxon>
        <taxon>Fungi</taxon>
        <taxon>Dikarya</taxon>
        <taxon>Basidiomycota</taxon>
        <taxon>Agaricomycotina</taxon>
        <taxon>Agaricomycetes</taxon>
        <taxon>Agaricomycetidae</taxon>
        <taxon>Agaricales</taxon>
        <taxon>Marasmiineae</taxon>
        <taxon>Marasmiaceae</taxon>
        <taxon>Moniliophthora</taxon>
    </lineage>
</organism>
<reference evidence="3 4" key="1">
    <citation type="submission" date="2015-12" db="EMBL/GenBank/DDBJ databases">
        <title>Draft genome sequence of Moniliophthora roreri, the causal agent of frosty pod rot of cacao.</title>
        <authorList>
            <person name="Aime M.C."/>
            <person name="Diaz-Valderrama J.R."/>
            <person name="Kijpornyongpan T."/>
            <person name="Phillips-Mora W."/>
        </authorList>
    </citation>
    <scope>NUCLEOTIDE SEQUENCE [LARGE SCALE GENOMIC DNA]</scope>
    <source>
        <strain evidence="3 4">MCA 2952</strain>
    </source>
</reference>
<dbReference type="PANTHER" id="PTHR32208">
    <property type="entry name" value="SECRETED PROTEIN-RELATED"/>
    <property type="match status" value="1"/>
</dbReference>
<sequence length="167" mass="17759">MYRSTATLTPNGTVMLAGSNPNNDVNQDRDYKTEYRVEFYSPPYITQPHSTYTGRPATVDLGSIFTLSVTLRSGVRDVSVWAMDLGSVTHGVHMDTRAVKLSSILLPGGILTDKRRILVAGPPSGGIFPPGPAFIYVVTDAGVPSFGHKAIIGTGASPPANQVAIDK</sequence>
<dbReference type="InterPro" id="IPR014756">
    <property type="entry name" value="Ig_E-set"/>
</dbReference>
<accession>A0A0W0F102</accession>
<dbReference type="InterPro" id="IPR037293">
    <property type="entry name" value="Gal_Oxidase_central_sf"/>
</dbReference>
<dbReference type="Gene3D" id="2.60.40.10">
    <property type="entry name" value="Immunoglobulins"/>
    <property type="match status" value="1"/>
</dbReference>
<dbReference type="eggNOG" id="ENOG502QPS4">
    <property type="taxonomic scope" value="Eukaryota"/>
</dbReference>
<dbReference type="InterPro" id="IPR013783">
    <property type="entry name" value="Ig-like_fold"/>
</dbReference>
<evidence type="ECO:0000313" key="3">
    <source>
        <dbReference type="EMBL" id="KTB29994.1"/>
    </source>
</evidence>
<dbReference type="CDD" id="cd02851">
    <property type="entry name" value="E_set_GO_C"/>
    <property type="match status" value="1"/>
</dbReference>
<feature type="domain" description="Galactose oxidase-like Early set" evidence="2">
    <location>
        <begin position="55"/>
        <end position="148"/>
    </location>
</feature>
<dbReference type="InterPro" id="IPR015202">
    <property type="entry name" value="GO-like_E_set"/>
</dbReference>
<dbReference type="Pfam" id="PF09118">
    <property type="entry name" value="GO-like_E_set"/>
    <property type="match status" value="1"/>
</dbReference>
<dbReference type="Gene3D" id="2.130.10.80">
    <property type="entry name" value="Galactose oxidase/kelch, beta-propeller"/>
    <property type="match status" value="1"/>
</dbReference>
<dbReference type="AlphaFoldDB" id="A0A0W0F102"/>
<dbReference type="Proteomes" id="UP000054988">
    <property type="component" value="Unassembled WGS sequence"/>
</dbReference>
<evidence type="ECO:0000256" key="1">
    <source>
        <dbReference type="SAM" id="MobiDB-lite"/>
    </source>
</evidence>
<feature type="region of interest" description="Disordered" evidence="1">
    <location>
        <begin position="1"/>
        <end position="27"/>
    </location>
</feature>
<evidence type="ECO:0000313" key="4">
    <source>
        <dbReference type="Proteomes" id="UP000054988"/>
    </source>
</evidence>
<proteinExistence type="predicted"/>
<dbReference type="EMBL" id="LATX01002402">
    <property type="protein sequence ID" value="KTB29994.1"/>
    <property type="molecule type" value="Genomic_DNA"/>
</dbReference>